<proteinExistence type="inferred from homology"/>
<keyword evidence="4" id="KW-0479">Metal-binding</keyword>
<evidence type="ECO:0000256" key="8">
    <source>
        <dbReference type="ARBA" id="ARBA00034126"/>
    </source>
</evidence>
<feature type="region of interest" description="Disordered" evidence="9">
    <location>
        <begin position="123"/>
        <end position="153"/>
    </location>
</feature>
<dbReference type="GO" id="GO:0030687">
    <property type="term" value="C:preribosome, large subunit precursor"/>
    <property type="evidence" value="ECO:0007669"/>
    <property type="project" value="TreeGrafter"/>
</dbReference>
<evidence type="ECO:0000256" key="6">
    <source>
        <dbReference type="ARBA" id="ARBA00022771"/>
    </source>
</evidence>
<dbReference type="InterPro" id="IPR041661">
    <property type="entry name" value="ZN622/Rei1/Reh1_Znf-C2H2"/>
</dbReference>
<dbReference type="AlphaFoldDB" id="A0AAN8SI78"/>
<reference evidence="11 12" key="1">
    <citation type="submission" date="2023-10" db="EMBL/GenBank/DDBJ databases">
        <title>Genomes of two closely related lineages of the louse Polyplax serrata with different host specificities.</title>
        <authorList>
            <person name="Martinu J."/>
            <person name="Tarabai H."/>
            <person name="Stefka J."/>
            <person name="Hypsa V."/>
        </authorList>
    </citation>
    <scope>NUCLEOTIDE SEQUENCE [LARGE SCALE GENOMIC DNA]</scope>
    <source>
        <strain evidence="11">HR10_N</strain>
    </source>
</reference>
<feature type="compositionally biased region" description="Acidic residues" evidence="9">
    <location>
        <begin position="124"/>
        <end position="153"/>
    </location>
</feature>
<keyword evidence="5" id="KW-0677">Repeat</keyword>
<gene>
    <name evidence="11" type="ORF">RUM43_001643</name>
</gene>
<dbReference type="GO" id="GO:0003676">
    <property type="term" value="F:nucleic acid binding"/>
    <property type="evidence" value="ECO:0007669"/>
    <property type="project" value="InterPro"/>
</dbReference>
<evidence type="ECO:0000256" key="5">
    <source>
        <dbReference type="ARBA" id="ARBA00022737"/>
    </source>
</evidence>
<keyword evidence="3" id="KW-0690">Ribosome biogenesis</keyword>
<keyword evidence="6" id="KW-0863">Zinc-finger</keyword>
<name>A0AAN8SI78_POLSC</name>
<dbReference type="InterPro" id="IPR003604">
    <property type="entry name" value="Matrin/U1-like-C_Znf_C2H2"/>
</dbReference>
<evidence type="ECO:0000313" key="11">
    <source>
        <dbReference type="EMBL" id="KAK6645367.1"/>
    </source>
</evidence>
<dbReference type="SMART" id="SM00451">
    <property type="entry name" value="ZnF_U1"/>
    <property type="match status" value="2"/>
</dbReference>
<dbReference type="SMART" id="SM00355">
    <property type="entry name" value="ZnF_C2H2"/>
    <property type="match status" value="4"/>
</dbReference>
<evidence type="ECO:0000256" key="2">
    <source>
        <dbReference type="ARBA" id="ARBA00022490"/>
    </source>
</evidence>
<dbReference type="PANTHER" id="PTHR13182">
    <property type="entry name" value="ZINC FINGER PROTEIN 622"/>
    <property type="match status" value="1"/>
</dbReference>
<keyword evidence="2" id="KW-0963">Cytoplasm</keyword>
<dbReference type="PANTHER" id="PTHR13182:SF8">
    <property type="entry name" value="CYTOPLASMIC 60S SUBUNIT BIOGENESIS FACTOR ZNF622"/>
    <property type="match status" value="1"/>
</dbReference>
<keyword evidence="7" id="KW-0862">Zinc</keyword>
<accession>A0AAN8SI78</accession>
<evidence type="ECO:0000256" key="9">
    <source>
        <dbReference type="SAM" id="MobiDB-lite"/>
    </source>
</evidence>
<evidence type="ECO:0000256" key="1">
    <source>
        <dbReference type="ARBA" id="ARBA00004496"/>
    </source>
</evidence>
<dbReference type="GO" id="GO:0005737">
    <property type="term" value="C:cytoplasm"/>
    <property type="evidence" value="ECO:0007669"/>
    <property type="project" value="UniProtKB-SubCell"/>
</dbReference>
<dbReference type="Pfam" id="PF12756">
    <property type="entry name" value="zf-C2H2_2"/>
    <property type="match status" value="1"/>
</dbReference>
<dbReference type="InterPro" id="IPR036236">
    <property type="entry name" value="Znf_C2H2_sf"/>
</dbReference>
<evidence type="ECO:0000313" key="12">
    <source>
        <dbReference type="Proteomes" id="UP001372834"/>
    </source>
</evidence>
<comment type="similarity">
    <text evidence="8">Belongs to the REI1 family.</text>
</comment>
<comment type="caution">
    <text evidence="11">The sequence shown here is derived from an EMBL/GenBank/DDBJ whole genome shotgun (WGS) entry which is preliminary data.</text>
</comment>
<dbReference type="Pfam" id="PF12171">
    <property type="entry name" value="zf-C2H2_jaz"/>
    <property type="match status" value="1"/>
</dbReference>
<feature type="domain" description="C2H2-type" evidence="10">
    <location>
        <begin position="70"/>
        <end position="92"/>
    </location>
</feature>
<dbReference type="SUPFAM" id="SSF57667">
    <property type="entry name" value="beta-beta-alpha zinc fingers"/>
    <property type="match status" value="2"/>
</dbReference>
<dbReference type="InterPro" id="IPR022755">
    <property type="entry name" value="Znf_C2H2_jaz"/>
</dbReference>
<dbReference type="EMBL" id="JAWJWE010000001">
    <property type="protein sequence ID" value="KAK6645367.1"/>
    <property type="molecule type" value="Genomic_DNA"/>
</dbReference>
<dbReference type="InterPro" id="IPR013087">
    <property type="entry name" value="Znf_C2H2_type"/>
</dbReference>
<protein>
    <recommendedName>
        <fullName evidence="10">C2H2-type domain-containing protein</fullName>
    </recommendedName>
</protein>
<comment type="subcellular location">
    <subcellularLocation>
        <location evidence="1">Cytoplasm</location>
    </subcellularLocation>
</comment>
<dbReference type="GO" id="GO:0008270">
    <property type="term" value="F:zinc ion binding"/>
    <property type="evidence" value="ECO:0007669"/>
    <property type="project" value="UniProtKB-KW"/>
</dbReference>
<dbReference type="InterPro" id="IPR040025">
    <property type="entry name" value="Znf622/Rei1/Reh1"/>
</dbReference>
<sequence>MTPSFTCITCCVAFRTPEIQRAHYKTDWHRYNLKRKVAELPAVTAEDFEQKVLKQRYLDAENAKDKSVSCIICKKNFSTLKSYENHVNSKRHKERLQTEGAKPEVRKKIVAKLKEIKQPKETEELVEDEFNESDIETDSEVEEVSSDEWNEDDEDNPINNNVCLFCHNMSESLVDNLKHMSENHSFFIPDLEYCVDVKGFLLHLGVKVFYDHICLWCNGKCYQSLHAVQKHMIDKGHTNILHEGEALVEFSPYYDYSSSYPDNEDTNPDEEVDEVTVLDGSDYQLVLPSGSVIGHRSLMRYYKQNLDPKRGMLVQHKVNQVLTTYRKFGYTPSEKETAQRKARDIKFMNKMQQKFSTQLGCKANKLQKHFRPQVNF</sequence>
<dbReference type="Gene3D" id="3.30.160.60">
    <property type="entry name" value="Classic Zinc Finger"/>
    <property type="match status" value="1"/>
</dbReference>
<organism evidence="11 12">
    <name type="scientific">Polyplax serrata</name>
    <name type="common">Common mouse louse</name>
    <dbReference type="NCBI Taxonomy" id="468196"/>
    <lineage>
        <taxon>Eukaryota</taxon>
        <taxon>Metazoa</taxon>
        <taxon>Ecdysozoa</taxon>
        <taxon>Arthropoda</taxon>
        <taxon>Hexapoda</taxon>
        <taxon>Insecta</taxon>
        <taxon>Pterygota</taxon>
        <taxon>Neoptera</taxon>
        <taxon>Paraneoptera</taxon>
        <taxon>Psocodea</taxon>
        <taxon>Troctomorpha</taxon>
        <taxon>Phthiraptera</taxon>
        <taxon>Anoplura</taxon>
        <taxon>Polyplacidae</taxon>
        <taxon>Polyplax</taxon>
    </lineage>
</organism>
<evidence type="ECO:0000259" key="10">
    <source>
        <dbReference type="PROSITE" id="PS00028"/>
    </source>
</evidence>
<dbReference type="GO" id="GO:0042273">
    <property type="term" value="P:ribosomal large subunit biogenesis"/>
    <property type="evidence" value="ECO:0007669"/>
    <property type="project" value="TreeGrafter"/>
</dbReference>
<dbReference type="Proteomes" id="UP001372834">
    <property type="component" value="Unassembled WGS sequence"/>
</dbReference>
<dbReference type="PROSITE" id="PS00028">
    <property type="entry name" value="ZINC_FINGER_C2H2_1"/>
    <property type="match status" value="1"/>
</dbReference>
<evidence type="ECO:0000256" key="3">
    <source>
        <dbReference type="ARBA" id="ARBA00022517"/>
    </source>
</evidence>
<evidence type="ECO:0000256" key="7">
    <source>
        <dbReference type="ARBA" id="ARBA00022833"/>
    </source>
</evidence>
<evidence type="ECO:0000256" key="4">
    <source>
        <dbReference type="ARBA" id="ARBA00022723"/>
    </source>
</evidence>